<sequence>MGCCMSNCSFFEKETIYEVVLDANGVAQRVSKGQGTHFIHVSPHKETVLKEKSEITYPSPTYQNKWPSLTKPPMYEHRRIQPLAKV</sequence>
<dbReference type="EMBL" id="JAANIT010000785">
    <property type="protein sequence ID" value="KAG1544505.1"/>
    <property type="molecule type" value="Genomic_DNA"/>
</dbReference>
<evidence type="ECO:0000313" key="2">
    <source>
        <dbReference type="Proteomes" id="UP000717996"/>
    </source>
</evidence>
<protein>
    <submittedName>
        <fullName evidence="1">Uncharacterized protein</fullName>
    </submittedName>
</protein>
<reference evidence="1" key="1">
    <citation type="journal article" date="2020" name="Microb. Genom.">
        <title>Genetic diversity of clinical and environmental Mucorales isolates obtained from an investigation of mucormycosis cases among solid organ transplant recipients.</title>
        <authorList>
            <person name="Nguyen M.H."/>
            <person name="Kaul D."/>
            <person name="Muto C."/>
            <person name="Cheng S.J."/>
            <person name="Richter R.A."/>
            <person name="Bruno V.M."/>
            <person name="Liu G."/>
            <person name="Beyhan S."/>
            <person name="Sundermann A.J."/>
            <person name="Mounaud S."/>
            <person name="Pasculle A.W."/>
            <person name="Nierman W.C."/>
            <person name="Driscoll E."/>
            <person name="Cumbie R."/>
            <person name="Clancy C.J."/>
            <person name="Dupont C.L."/>
        </authorList>
    </citation>
    <scope>NUCLEOTIDE SEQUENCE</scope>
    <source>
        <strain evidence="1">GL16</strain>
    </source>
</reference>
<dbReference type="OrthoDB" id="2366000at2759"/>
<dbReference type="OMA" id="SNNKWPS"/>
<evidence type="ECO:0000313" key="1">
    <source>
        <dbReference type="EMBL" id="KAG1544505.1"/>
    </source>
</evidence>
<dbReference type="Proteomes" id="UP000717996">
    <property type="component" value="Unassembled WGS sequence"/>
</dbReference>
<comment type="caution">
    <text evidence="1">The sequence shown here is derived from an EMBL/GenBank/DDBJ whole genome shotgun (WGS) entry which is preliminary data.</text>
</comment>
<gene>
    <name evidence="1" type="ORF">G6F51_006020</name>
</gene>
<name>A0A9P6YBX0_RHIOR</name>
<accession>A0A9P6YBX0</accession>
<organism evidence="1 2">
    <name type="scientific">Rhizopus oryzae</name>
    <name type="common">Mucormycosis agent</name>
    <name type="synonym">Rhizopus arrhizus var. delemar</name>
    <dbReference type="NCBI Taxonomy" id="64495"/>
    <lineage>
        <taxon>Eukaryota</taxon>
        <taxon>Fungi</taxon>
        <taxon>Fungi incertae sedis</taxon>
        <taxon>Mucoromycota</taxon>
        <taxon>Mucoromycotina</taxon>
        <taxon>Mucoromycetes</taxon>
        <taxon>Mucorales</taxon>
        <taxon>Mucorineae</taxon>
        <taxon>Rhizopodaceae</taxon>
        <taxon>Rhizopus</taxon>
    </lineage>
</organism>
<proteinExistence type="predicted"/>
<dbReference type="AlphaFoldDB" id="A0A9P6YBX0"/>